<feature type="domain" description="Gfo/Idh/MocA-like oxidoreductase bacterial type C-terminal" evidence="2">
    <location>
        <begin position="193"/>
        <end position="299"/>
    </location>
</feature>
<feature type="domain" description="Gfo/Idh/MocA-like oxidoreductase N-terminal" evidence="1">
    <location>
        <begin position="66"/>
        <end position="181"/>
    </location>
</feature>
<dbReference type="Pfam" id="PF01408">
    <property type="entry name" value="GFO_IDH_MocA"/>
    <property type="match status" value="1"/>
</dbReference>
<dbReference type="Gene3D" id="3.40.50.720">
    <property type="entry name" value="NAD(P)-binding Rossmann-like Domain"/>
    <property type="match status" value="1"/>
</dbReference>
<evidence type="ECO:0000313" key="3">
    <source>
        <dbReference type="EMBL" id="QJW92929.1"/>
    </source>
</evidence>
<dbReference type="SUPFAM" id="SSF51735">
    <property type="entry name" value="NAD(P)-binding Rossmann-fold domains"/>
    <property type="match status" value="1"/>
</dbReference>
<dbReference type="AlphaFoldDB" id="A0A6M5YFV5"/>
<keyword evidence="4" id="KW-1185">Reference proteome</keyword>
<dbReference type="InterPro" id="IPR043906">
    <property type="entry name" value="Gfo/Idh/MocA_OxRdtase_bact_C"/>
</dbReference>
<evidence type="ECO:0000259" key="1">
    <source>
        <dbReference type="Pfam" id="PF01408"/>
    </source>
</evidence>
<reference evidence="4" key="1">
    <citation type="submission" date="2020-05" db="EMBL/GenBank/DDBJ databases">
        <title>Frigoriglobus tundricola gen. nov., sp. nov., a psychrotolerant cellulolytic planctomycete of the family Gemmataceae with two divergent copies of 16S rRNA gene.</title>
        <authorList>
            <person name="Kulichevskaya I.S."/>
            <person name="Ivanova A.A."/>
            <person name="Naumoff D.G."/>
            <person name="Beletsky A.V."/>
            <person name="Rijpstra W.I.C."/>
            <person name="Sinninghe Damste J.S."/>
            <person name="Mardanov A.V."/>
            <person name="Ravin N.V."/>
            <person name="Dedysh S.N."/>
        </authorList>
    </citation>
    <scope>NUCLEOTIDE SEQUENCE [LARGE SCALE GENOMIC DNA]</scope>
    <source>
        <strain evidence="4">PL17</strain>
    </source>
</reference>
<dbReference type="PANTHER" id="PTHR43818">
    <property type="entry name" value="BCDNA.GH03377"/>
    <property type="match status" value="1"/>
</dbReference>
<dbReference type="SUPFAM" id="SSF55347">
    <property type="entry name" value="Glyceraldehyde-3-phosphate dehydrogenase-like, C-terminal domain"/>
    <property type="match status" value="1"/>
</dbReference>
<protein>
    <submittedName>
        <fullName evidence="3">Oxidoreductase</fullName>
    </submittedName>
</protein>
<sequence length="467" mass="51058">MWTVANGRALAYRVCLASFPGAVSIMPKITRRAALTSAAATFAAPFVWRLHAHAAPSETVLHASFGADGMAGADIASLTASKNLKLVAVAEVDSNSKNLAALKKRVPELRVYSDYRVLLDKERDLNSVNVSTPDHMHAPIGMRALNRGLHVYGQKPLTQTIYEARRLTEVAAEKKLVTQMGIQIHSARKHKLVVKLIQDGVIGKVKEVHSWSGKSWGDTSPKPTRTDKVPEGFDWDLWLGVASQRPFIGGSYYHPGNWRKRLDFGTGTFGDMGCHILDPVFGAIGVGNPSSIRSELPGPNDYNWSLDVQVKYVFPGSKFTTDTVELTWYNGTARPPKEVVAHIGKLPLDGQGSILIGTKGVMYSQYDSGNTPVLLPAAEFADFKVPELKSDDHYLQFVEAVRGNGTTSAPFSYAGPLTEMVLLGCLATRFPKTDLKWDTKAVKVTNNTAANAFVRKTYRKGFEVEGL</sequence>
<dbReference type="KEGG" id="ftj:FTUN_0426"/>
<dbReference type="InterPro" id="IPR000683">
    <property type="entry name" value="Gfo/Idh/MocA-like_OxRdtase_N"/>
</dbReference>
<name>A0A6M5YFV5_9BACT</name>
<gene>
    <name evidence="3" type="ORF">FTUN_0426</name>
</gene>
<evidence type="ECO:0000259" key="2">
    <source>
        <dbReference type="Pfam" id="PF19051"/>
    </source>
</evidence>
<dbReference type="InterPro" id="IPR050463">
    <property type="entry name" value="Gfo/Idh/MocA_oxidrdct_glycsds"/>
</dbReference>
<dbReference type="PANTHER" id="PTHR43818:SF10">
    <property type="entry name" value="NADH-DEPENDENT DEHYDROGENASE-RELATED"/>
    <property type="match status" value="1"/>
</dbReference>
<dbReference type="Pfam" id="PF19051">
    <property type="entry name" value="GFO_IDH_MocA_C2"/>
    <property type="match status" value="1"/>
</dbReference>
<proteinExistence type="predicted"/>
<dbReference type="InterPro" id="IPR036291">
    <property type="entry name" value="NAD(P)-bd_dom_sf"/>
</dbReference>
<evidence type="ECO:0000313" key="4">
    <source>
        <dbReference type="Proteomes" id="UP000503447"/>
    </source>
</evidence>
<dbReference type="GO" id="GO:0000166">
    <property type="term" value="F:nucleotide binding"/>
    <property type="evidence" value="ECO:0007669"/>
    <property type="project" value="InterPro"/>
</dbReference>
<dbReference type="EMBL" id="CP053452">
    <property type="protein sequence ID" value="QJW92929.1"/>
    <property type="molecule type" value="Genomic_DNA"/>
</dbReference>
<organism evidence="3 4">
    <name type="scientific">Frigoriglobus tundricola</name>
    <dbReference type="NCBI Taxonomy" id="2774151"/>
    <lineage>
        <taxon>Bacteria</taxon>
        <taxon>Pseudomonadati</taxon>
        <taxon>Planctomycetota</taxon>
        <taxon>Planctomycetia</taxon>
        <taxon>Gemmatales</taxon>
        <taxon>Gemmataceae</taxon>
        <taxon>Frigoriglobus</taxon>
    </lineage>
</organism>
<accession>A0A6M5YFV5</accession>
<dbReference type="Proteomes" id="UP000503447">
    <property type="component" value="Chromosome"/>
</dbReference>
<dbReference type="Gene3D" id="3.30.360.10">
    <property type="entry name" value="Dihydrodipicolinate Reductase, domain 2"/>
    <property type="match status" value="1"/>
</dbReference>